<sequence length="123" mass="13731">MSPFFVNLLPRYLKVSTSLRVLSLILIGVGGRLMNITSVFCTLTLRPNIFAALLNASTSSCRSDGFFAIKAASSANISSLSLMVFIFEVDFRPLLLNRFESLRKLKSMPLSLSAFVWFIMAWI</sequence>
<accession>A0A8D8XDJ0</accession>
<reference evidence="1" key="1">
    <citation type="submission" date="2021-05" db="EMBL/GenBank/DDBJ databases">
        <authorList>
            <person name="Alioto T."/>
            <person name="Alioto T."/>
            <person name="Gomez Garrido J."/>
        </authorList>
    </citation>
    <scope>NUCLEOTIDE SEQUENCE</scope>
</reference>
<dbReference type="EMBL" id="HBUF01300724">
    <property type="protein sequence ID" value="CAG6691052.1"/>
    <property type="molecule type" value="Transcribed_RNA"/>
</dbReference>
<protein>
    <submittedName>
        <fullName evidence="1">Uncharacterized protein</fullName>
    </submittedName>
</protein>
<evidence type="ECO:0000313" key="1">
    <source>
        <dbReference type="EMBL" id="CAG6691054.1"/>
    </source>
</evidence>
<dbReference type="EMBL" id="HBUF01300725">
    <property type="protein sequence ID" value="CAG6691054.1"/>
    <property type="molecule type" value="Transcribed_RNA"/>
</dbReference>
<dbReference type="EMBL" id="HBUF01300723">
    <property type="protein sequence ID" value="CAG6691050.1"/>
    <property type="molecule type" value="Transcribed_RNA"/>
</dbReference>
<dbReference type="AlphaFoldDB" id="A0A8D8XDJ0"/>
<proteinExistence type="predicted"/>
<organism evidence="1">
    <name type="scientific">Cacopsylla melanoneura</name>
    <dbReference type="NCBI Taxonomy" id="428564"/>
    <lineage>
        <taxon>Eukaryota</taxon>
        <taxon>Metazoa</taxon>
        <taxon>Ecdysozoa</taxon>
        <taxon>Arthropoda</taxon>
        <taxon>Hexapoda</taxon>
        <taxon>Insecta</taxon>
        <taxon>Pterygota</taxon>
        <taxon>Neoptera</taxon>
        <taxon>Paraneoptera</taxon>
        <taxon>Hemiptera</taxon>
        <taxon>Sternorrhyncha</taxon>
        <taxon>Psylloidea</taxon>
        <taxon>Psyllidae</taxon>
        <taxon>Psyllinae</taxon>
        <taxon>Cacopsylla</taxon>
    </lineage>
</organism>
<name>A0A8D8XDJ0_9HEMI</name>
<dbReference type="EMBL" id="HBUF01300722">
    <property type="protein sequence ID" value="CAG6691048.1"/>
    <property type="molecule type" value="Transcribed_RNA"/>
</dbReference>